<organism evidence="5">
    <name type="scientific">Cupriavidus necator</name>
    <name type="common">Alcaligenes eutrophus</name>
    <name type="synonym">Ralstonia eutropha</name>
    <dbReference type="NCBI Taxonomy" id="106590"/>
    <lineage>
        <taxon>Bacteria</taxon>
        <taxon>Pseudomonadati</taxon>
        <taxon>Pseudomonadota</taxon>
        <taxon>Betaproteobacteria</taxon>
        <taxon>Burkholderiales</taxon>
        <taxon>Burkholderiaceae</taxon>
        <taxon>Cupriavidus</taxon>
    </lineage>
</organism>
<dbReference type="GO" id="GO:0016874">
    <property type="term" value="F:ligase activity"/>
    <property type="evidence" value="ECO:0007669"/>
    <property type="project" value="UniProtKB-KW"/>
</dbReference>
<dbReference type="EMBL" id="FMSH01000420">
    <property type="protein sequence ID" value="SCU87855.1"/>
    <property type="molecule type" value="Genomic_DNA"/>
</dbReference>
<proteinExistence type="predicted"/>
<dbReference type="InterPro" id="IPR003781">
    <property type="entry name" value="CoA-bd"/>
</dbReference>
<dbReference type="InterPro" id="IPR036291">
    <property type="entry name" value="NAD(P)-bd_dom_sf"/>
</dbReference>
<dbReference type="Gene3D" id="3.40.50.720">
    <property type="entry name" value="NAD(P)-binding Rossmann-like Domain"/>
    <property type="match status" value="1"/>
</dbReference>
<dbReference type="InterPro" id="IPR032875">
    <property type="entry name" value="Succ_CoA_lig_flav_dom"/>
</dbReference>
<name>A0A1K0JH22_CUPNE</name>
<dbReference type="RefSeq" id="WP_340528297.1">
    <property type="nucleotide sequence ID" value="NZ_FMSH01000420.1"/>
</dbReference>
<accession>A0A1K0JH22</accession>
<dbReference type="AlphaFoldDB" id="A0A1K0JH22"/>
<dbReference type="PANTHER" id="PTHR43334:SF1">
    <property type="entry name" value="3-HYDROXYPROPIONATE--COA LIGASE [ADP-FORMING]"/>
    <property type="match status" value="1"/>
</dbReference>
<dbReference type="InterPro" id="IPR013815">
    <property type="entry name" value="ATP_grasp_subdomain_1"/>
</dbReference>
<reference evidence="5" key="1">
    <citation type="submission" date="2016-09" db="EMBL/GenBank/DDBJ databases">
        <authorList>
            <person name="Capua I."/>
            <person name="De Benedictis P."/>
            <person name="Joannis T."/>
            <person name="Lombin L.H."/>
            <person name="Cattoli G."/>
        </authorList>
    </citation>
    <scope>NUCLEOTIDE SEQUENCE</scope>
    <source>
        <strain evidence="5">B9</strain>
    </source>
</reference>
<gene>
    <name evidence="5" type="ORF">CNECB9_4770001</name>
</gene>
<sequence length="704" mass="73516">MNPATTSADNLAALLNPRSVAVIGASEDQGKFGGRLYRMLLKHNFDGAVYPINPARETLFGLKTYPGIDATPAAPDMVIMAVPQAKVKDQIAACAARGARAGIIITSKFSDAGAEGAALEREIVEIANAGGMRLIGPNCLGLISPANKLVLCSSPALELDNLIESPIGFISQSGALMATLFDRAYEIGIGFTHCVSVGNQADLELCDFVEFLIADPRTRVICTYIEGIKSPQRFVQLARRARAAGKPWLAVKAGKTADGSRAAYSHTASMAGDFASLQAVCRQENVVLLDDPAAMLVLAAAMARYPGKTVDQAVIVTTSGGGGALSADRLAEAGIPLTRFAEPTREALSLYYSPGQADNPVDLGGRRHEEAAEAVDVGFKTTEIAMADAQADLCLAVMTTAPDVATITSQLAAGGQDSGKPLLFVMQPGMAATAARKVLIGCGVPFTNSLGEAVAALDGWRRWSAWQAAPAPQPLGLDLASLPDARGALGESESKALLQAIGVPVNRGRVFPDIDAAVAGSQVIGFPMVAKVVSPDIVHKSDVGGVLLNVADADALRGGLEAMHRRISASLPHAHVTGFYLQAQEAGEVELIVGVRRDPQFGPQVLVGSGGVLVELLRDVAVLPAPLARETALAALRGLKVAPLLQAYRGRPALDVEAVADVMVRMGWLADALRGSDFEIEVNPLKVRVQGQGCVAVDARVRVD</sequence>
<dbReference type="Pfam" id="PF13380">
    <property type="entry name" value="CoA_binding_2"/>
    <property type="match status" value="1"/>
</dbReference>
<dbReference type="SUPFAM" id="SSF52210">
    <property type="entry name" value="Succinyl-CoA synthetase domains"/>
    <property type="match status" value="2"/>
</dbReference>
<evidence type="ECO:0000256" key="2">
    <source>
        <dbReference type="ARBA" id="ARBA00022741"/>
    </source>
</evidence>
<feature type="domain" description="CoA-binding" evidence="4">
    <location>
        <begin position="14"/>
        <end position="109"/>
    </location>
</feature>
<evidence type="ECO:0000259" key="4">
    <source>
        <dbReference type="SMART" id="SM00881"/>
    </source>
</evidence>
<dbReference type="InterPro" id="IPR051538">
    <property type="entry name" value="Acyl-CoA_Synth/Transferase"/>
</dbReference>
<dbReference type="SUPFAM" id="SSF56059">
    <property type="entry name" value="Glutathione synthetase ATP-binding domain-like"/>
    <property type="match status" value="1"/>
</dbReference>
<evidence type="ECO:0000313" key="5">
    <source>
        <dbReference type="EMBL" id="SCU87855.1"/>
    </source>
</evidence>
<dbReference type="Gene3D" id="3.40.50.261">
    <property type="entry name" value="Succinyl-CoA synthetase domains"/>
    <property type="match status" value="2"/>
</dbReference>
<dbReference type="GO" id="GO:0005524">
    <property type="term" value="F:ATP binding"/>
    <property type="evidence" value="ECO:0007669"/>
    <property type="project" value="UniProtKB-KW"/>
</dbReference>
<evidence type="ECO:0000256" key="1">
    <source>
        <dbReference type="ARBA" id="ARBA00022598"/>
    </source>
</evidence>
<dbReference type="Pfam" id="PF13549">
    <property type="entry name" value="ATP-grasp_5"/>
    <property type="match status" value="1"/>
</dbReference>
<dbReference type="PANTHER" id="PTHR43334">
    <property type="entry name" value="ACETATE--COA LIGASE [ADP-FORMING]"/>
    <property type="match status" value="1"/>
</dbReference>
<protein>
    <submittedName>
        <fullName evidence="5">Putative acyl-CoA synthetase</fullName>
    </submittedName>
</protein>
<evidence type="ECO:0000256" key="3">
    <source>
        <dbReference type="ARBA" id="ARBA00022840"/>
    </source>
</evidence>
<dbReference type="Gene3D" id="3.30.470.20">
    <property type="entry name" value="ATP-grasp fold, B domain"/>
    <property type="match status" value="1"/>
</dbReference>
<dbReference type="SUPFAM" id="SSF51735">
    <property type="entry name" value="NAD(P)-binding Rossmann-fold domains"/>
    <property type="match status" value="1"/>
</dbReference>
<keyword evidence="3" id="KW-0067">ATP-binding</keyword>
<keyword evidence="1" id="KW-0436">Ligase</keyword>
<dbReference type="Pfam" id="PF13607">
    <property type="entry name" value="Succ_CoA_lig"/>
    <property type="match status" value="1"/>
</dbReference>
<dbReference type="Gene3D" id="3.30.1490.20">
    <property type="entry name" value="ATP-grasp fold, A domain"/>
    <property type="match status" value="1"/>
</dbReference>
<keyword evidence="2" id="KW-0547">Nucleotide-binding</keyword>
<dbReference type="InterPro" id="IPR016102">
    <property type="entry name" value="Succinyl-CoA_synth-like"/>
</dbReference>
<dbReference type="SMART" id="SM00881">
    <property type="entry name" value="CoA_binding"/>
    <property type="match status" value="1"/>
</dbReference>